<evidence type="ECO:0000313" key="5">
    <source>
        <dbReference type="Proteomes" id="UP000433652"/>
    </source>
</evidence>
<dbReference type="PANTHER" id="PTHR43767:SF1">
    <property type="entry name" value="NONRIBOSOMAL PEPTIDE SYNTHASE PES1 (EUROFUNG)-RELATED"/>
    <property type="match status" value="1"/>
</dbReference>
<evidence type="ECO:0000256" key="1">
    <source>
        <dbReference type="SAM" id="MobiDB-lite"/>
    </source>
</evidence>
<dbReference type="Gene3D" id="3.30.300.30">
    <property type="match status" value="1"/>
</dbReference>
<organism evidence="4 5">
    <name type="scientific">Croceibacterium salegens</name>
    <dbReference type="NCBI Taxonomy" id="1737568"/>
    <lineage>
        <taxon>Bacteria</taxon>
        <taxon>Pseudomonadati</taxon>
        <taxon>Pseudomonadota</taxon>
        <taxon>Alphaproteobacteria</taxon>
        <taxon>Sphingomonadales</taxon>
        <taxon>Erythrobacteraceae</taxon>
        <taxon>Croceibacterium</taxon>
    </lineage>
</organism>
<feature type="domain" description="AMP-dependent synthetase/ligase" evidence="2">
    <location>
        <begin position="59"/>
        <end position="441"/>
    </location>
</feature>
<feature type="region of interest" description="Disordered" evidence="1">
    <location>
        <begin position="22"/>
        <end position="42"/>
    </location>
</feature>
<evidence type="ECO:0000259" key="3">
    <source>
        <dbReference type="Pfam" id="PF13193"/>
    </source>
</evidence>
<dbReference type="InterPro" id="IPR000873">
    <property type="entry name" value="AMP-dep_synth/lig_dom"/>
</dbReference>
<sequence length="579" mass="63163">MAILAKRRFAVRMRSKSRIGERILAKHQAPADPSGEATSQQQSERVACNSEFTDMLAAFEACVRERPDGIAVYYFDRSFTYAELEQQSRTAAHWLIDAGVKRGDRVSIVLQNMPQFVVMTIAAWRIGAIPVPGNPMYKGAEMARIFADCEPSVVLCLDTCHSEMAAALDIAEVPACLLVTSSRAYQSRNDERVIPAQIQINEAVWFEDVLAIPNSKPLPEIAYEPADLGLILYTSGTTGVPKGAMITHHNLAFNGEALDTYCHLDAGSRILALAPLFHITGMSCHFAASLCARAAMILQYRVEPSLLLDTIKEHRPTYTIGAITAFNALMNVPGIMPEDVSSFDRVYSGGAPIPPSLLKAIKDKLHISIHSAYGMTESTAHTHISPFGADIPVDPTSGALSIGKVMPCTAARVIGDDGLELPCGEVGELLLKGPQVMAGYWRRPDETASALQDGWMHTGDVAFVDADGWYYLVDRIKDVIIASGFKVWPREVEDVLYEHPAVREAAVVGAPDAYRGETVRAFVSLVPGTTVEPQDLVNHCRDRLAAYKAPSCVEIRGELPKTVTGKIQRLALRQEFAGN</sequence>
<dbReference type="Pfam" id="PF00501">
    <property type="entry name" value="AMP-binding"/>
    <property type="match status" value="1"/>
</dbReference>
<dbReference type="AlphaFoldDB" id="A0A6I4SZI3"/>
<reference evidence="4 5" key="1">
    <citation type="submission" date="2019-12" db="EMBL/GenBank/DDBJ databases">
        <title>Genomic-based taxomic classification of the family Erythrobacteraceae.</title>
        <authorList>
            <person name="Xu L."/>
        </authorList>
    </citation>
    <scope>NUCLEOTIDE SEQUENCE [LARGE SCALE GENOMIC DNA]</scope>
    <source>
        <strain evidence="4 5">MCCC 1K01500</strain>
    </source>
</reference>
<evidence type="ECO:0000259" key="2">
    <source>
        <dbReference type="Pfam" id="PF00501"/>
    </source>
</evidence>
<name>A0A6I4SZI3_9SPHN</name>
<dbReference type="PANTHER" id="PTHR43767">
    <property type="entry name" value="LONG-CHAIN-FATTY-ACID--COA LIGASE"/>
    <property type="match status" value="1"/>
</dbReference>
<evidence type="ECO:0000313" key="4">
    <source>
        <dbReference type="EMBL" id="MXO60640.1"/>
    </source>
</evidence>
<dbReference type="InterPro" id="IPR045851">
    <property type="entry name" value="AMP-bd_C_sf"/>
</dbReference>
<keyword evidence="5" id="KW-1185">Reference proteome</keyword>
<comment type="caution">
    <text evidence="4">The sequence shown here is derived from an EMBL/GenBank/DDBJ whole genome shotgun (WGS) entry which is preliminary data.</text>
</comment>
<dbReference type="SUPFAM" id="SSF56801">
    <property type="entry name" value="Acetyl-CoA synthetase-like"/>
    <property type="match status" value="1"/>
</dbReference>
<dbReference type="Pfam" id="PF13193">
    <property type="entry name" value="AMP-binding_C"/>
    <property type="match status" value="1"/>
</dbReference>
<dbReference type="InterPro" id="IPR050237">
    <property type="entry name" value="ATP-dep_AMP-bd_enzyme"/>
</dbReference>
<gene>
    <name evidence="4" type="ORF">GRI89_13935</name>
</gene>
<feature type="domain" description="AMP-binding enzyme C-terminal" evidence="3">
    <location>
        <begin position="491"/>
        <end position="566"/>
    </location>
</feature>
<dbReference type="Proteomes" id="UP000433652">
    <property type="component" value="Unassembled WGS sequence"/>
</dbReference>
<dbReference type="InterPro" id="IPR025110">
    <property type="entry name" value="AMP-bd_C"/>
</dbReference>
<dbReference type="InterPro" id="IPR020845">
    <property type="entry name" value="AMP-binding_CS"/>
</dbReference>
<dbReference type="Gene3D" id="3.40.50.12780">
    <property type="entry name" value="N-terminal domain of ligase-like"/>
    <property type="match status" value="1"/>
</dbReference>
<dbReference type="GO" id="GO:0016878">
    <property type="term" value="F:acid-thiol ligase activity"/>
    <property type="evidence" value="ECO:0007669"/>
    <property type="project" value="UniProtKB-ARBA"/>
</dbReference>
<dbReference type="InterPro" id="IPR042099">
    <property type="entry name" value="ANL_N_sf"/>
</dbReference>
<accession>A0A6I4SZI3</accession>
<dbReference type="PROSITE" id="PS00455">
    <property type="entry name" value="AMP_BINDING"/>
    <property type="match status" value="1"/>
</dbReference>
<dbReference type="EMBL" id="WTYM01000054">
    <property type="protein sequence ID" value="MXO60640.1"/>
    <property type="molecule type" value="Genomic_DNA"/>
</dbReference>
<protein>
    <submittedName>
        <fullName evidence="4">AMP-binding protein</fullName>
    </submittedName>
</protein>
<proteinExistence type="predicted"/>